<dbReference type="WBParaSite" id="scaffold1786_cov143.g3634">
    <property type="protein sequence ID" value="scaffold1786_cov143.g3634"/>
    <property type="gene ID" value="scaffold1786_cov143.g3634"/>
</dbReference>
<organism evidence="2 3">
    <name type="scientific">Meloidogyne javanica</name>
    <name type="common">Root-knot nematode worm</name>
    <dbReference type="NCBI Taxonomy" id="6303"/>
    <lineage>
        <taxon>Eukaryota</taxon>
        <taxon>Metazoa</taxon>
        <taxon>Ecdysozoa</taxon>
        <taxon>Nematoda</taxon>
        <taxon>Chromadorea</taxon>
        <taxon>Rhabditida</taxon>
        <taxon>Tylenchina</taxon>
        <taxon>Tylenchomorpha</taxon>
        <taxon>Tylenchoidea</taxon>
        <taxon>Meloidogynidae</taxon>
        <taxon>Meloidogyninae</taxon>
        <taxon>Meloidogyne</taxon>
        <taxon>Meloidogyne incognita group</taxon>
    </lineage>
</organism>
<reference evidence="3" key="1">
    <citation type="submission" date="2022-11" db="UniProtKB">
        <authorList>
            <consortium name="WormBaseParasite"/>
        </authorList>
    </citation>
    <scope>IDENTIFICATION</scope>
</reference>
<evidence type="ECO:0000313" key="2">
    <source>
        <dbReference type="Proteomes" id="UP000887561"/>
    </source>
</evidence>
<name>A0A915LSB6_MELJA</name>
<protein>
    <submittedName>
        <fullName evidence="3">Uncharacterized protein</fullName>
    </submittedName>
</protein>
<feature type="coiled-coil region" evidence="1">
    <location>
        <begin position="19"/>
        <end position="98"/>
    </location>
</feature>
<keyword evidence="2" id="KW-1185">Reference proteome</keyword>
<feature type="coiled-coil region" evidence="1">
    <location>
        <begin position="162"/>
        <end position="289"/>
    </location>
</feature>
<proteinExistence type="predicted"/>
<evidence type="ECO:0000256" key="1">
    <source>
        <dbReference type="SAM" id="Coils"/>
    </source>
</evidence>
<keyword evidence="1" id="KW-0175">Coiled coil</keyword>
<dbReference type="Proteomes" id="UP000887561">
    <property type="component" value="Unplaced"/>
</dbReference>
<sequence>MSLLNNQSSCSSCSLQVRVQQLESDNNEMQTNLQQSNEKIAEHDLLLQQNNEFQQMHLALVFERNKQKENNEELNKKLEESKIKVDKLNSDKENIQATFDEAAIYIFELENEIKFEIKKCKTAYLKNAKLVRKNKKLFEKVVCMKKIIKAKNKKNIKILDYINQFKLENENIIEEKDEEINKQKNNYLDQIDQLKLENENLAKNLQEKEGNICSINLQLNEANQKNQSLLEDIDQLNSEKRNLIKEFKEKIQVIKDQIKEANTSSNEKINLIEAKLGELYTNLDKLQNETEKPVIIVLAQRPFNKPTNNNDQHLFYFEIKITEKAENQK</sequence>
<evidence type="ECO:0000313" key="3">
    <source>
        <dbReference type="WBParaSite" id="scaffold1786_cov143.g3634"/>
    </source>
</evidence>
<accession>A0A915LSB6</accession>
<dbReference type="AlphaFoldDB" id="A0A915LSB6"/>